<dbReference type="Pfam" id="PF12550">
    <property type="entry name" value="GCR1_C"/>
    <property type="match status" value="1"/>
</dbReference>
<keyword evidence="4" id="KW-1185">Reference proteome</keyword>
<dbReference type="EMBL" id="UFAJ01000087">
    <property type="protein sequence ID" value="SSD59075.1"/>
    <property type="molecule type" value="Genomic_DNA"/>
</dbReference>
<dbReference type="GO" id="GO:0000981">
    <property type="term" value="F:DNA-binding transcription factor activity, RNA polymerase II-specific"/>
    <property type="evidence" value="ECO:0007669"/>
    <property type="project" value="TreeGrafter"/>
</dbReference>
<evidence type="ECO:0000313" key="4">
    <source>
        <dbReference type="Proteomes" id="UP000262825"/>
    </source>
</evidence>
<dbReference type="GO" id="GO:0000978">
    <property type="term" value="F:RNA polymerase II cis-regulatory region sequence-specific DNA binding"/>
    <property type="evidence" value="ECO:0007669"/>
    <property type="project" value="TreeGrafter"/>
</dbReference>
<evidence type="ECO:0000313" key="3">
    <source>
        <dbReference type="EMBL" id="SSD59075.1"/>
    </source>
</evidence>
<feature type="compositionally biased region" description="Low complexity" evidence="1">
    <location>
        <begin position="840"/>
        <end position="850"/>
    </location>
</feature>
<dbReference type="VEuPathDB" id="FungiDB:SCODWIG_00836"/>
<dbReference type="PANTHER" id="PTHR37784">
    <property type="entry name" value="PROTEIN MSN1"/>
    <property type="match status" value="1"/>
</dbReference>
<dbReference type="PANTHER" id="PTHR37784:SF1">
    <property type="entry name" value="GLYCOLYTIC GENES TRANSCRIPTIONAL ACTIVATOR GCR1"/>
    <property type="match status" value="1"/>
</dbReference>
<dbReference type="InterPro" id="IPR038279">
    <property type="entry name" value="Ndc10_dom2_sf"/>
</dbReference>
<dbReference type="InterPro" id="IPR052146">
    <property type="entry name" value="HOT1"/>
</dbReference>
<proteinExistence type="predicted"/>
<feature type="compositionally biased region" description="Acidic residues" evidence="1">
    <location>
        <begin position="807"/>
        <end position="831"/>
    </location>
</feature>
<evidence type="ECO:0000259" key="2">
    <source>
        <dbReference type="Pfam" id="PF12550"/>
    </source>
</evidence>
<evidence type="ECO:0000256" key="1">
    <source>
        <dbReference type="SAM" id="MobiDB-lite"/>
    </source>
</evidence>
<protein>
    <recommendedName>
        <fullName evidence="2">Transcription activator GCR1-like domain-containing protein</fullName>
    </recommendedName>
</protein>
<feature type="domain" description="Transcription activator GCR1-like" evidence="2">
    <location>
        <begin position="895"/>
        <end position="964"/>
    </location>
</feature>
<dbReference type="InterPro" id="IPR022210">
    <property type="entry name" value="TF_GCR1-like"/>
</dbReference>
<feature type="region of interest" description="Disordered" evidence="1">
    <location>
        <begin position="657"/>
        <end position="676"/>
    </location>
</feature>
<sequence>MSETSSITGSSYNKRTASLDLSSILLTNWQANDKRIVLLDSMKLIITVLFYSFKVKNEVQLYSLKLVDLVVDQTYSDSITLRKLNDKYSTTSKYQYFNTVSRKKNIVKCPIFGIGLYFLISWGGKNILDSKNITFVNFSNKQLIDFEKISSDTVFNNIIASFIELIQDNVNGSYKNTPILANNNDLRAKSLRNDSASNGFMDDFDSRILRAEIEPPEELAKMIFPWLDDLQDEFHTKDRTNYNLHSLIELFKYLSKTIIQDLLYISCNTQLAPNLQNILFNVIPDFYSSKHFKELKLEMQKIIEGVNHQTSYFNLLINKLEDNMIDVSSRVNNSNLQLRSEINEMKLDINGLRDTIQELLVLQRQIWQKINVNSAITANGQQHHQQQRQNQTTSNTTNQNITTTTTTNNNNNNNNNKNLNNTNNNIQSHSMLHSVSGTTPLLLPDSNRNFNPLSPIDPTQSNTCLTPSLAPATMFPTLSTVVATTANTPHVSNTPMNTLVSMNVPSGSNLNNNDNNNINRNNTLNTNSNVRTTAIQNTNKANNNNNNTALTNTFTSQPILSSDRKRKFQYLSVSNPQATSPNFSDFVTTSPAPSLMNTTGNTISNNLNTVRGLQQYQKSLENTNNPILTKKLKAYSENNASSIASNTSATATVINSADEKQRQQAKLQPESQSQQQQVFDNILNRSVFPTSPGQFSLPAITPVSNQLRGGSPYAQNIGLRTKLNSYSSPTNKLNVVGVDVNNVTSTVMSGNEDSSVTSNKNMLNNIGNNKINSSLGTIYGTKIINGKLLTDSENTTFNNNVNNLEENVIEEEEEGEDDEDGDDEDMDDEDMVGNSEENKNNNNRKITTSITADGEQTTTTTVMNTDDKSIVRQKRKYTRKPKEEGALGPNYAIKYKLSRANKTIYDLYTEWYFGLNGKLSIKQLIAKYGWRRWKVTEDSHFFPTRRIIIDYIEKEVSLGFSNGKFDISAMTRDHARSIVVNDLEKFRTGNGLTLNSLSMMFRNLKRQGMEINIYEDSKRVDANEKVLDDNIIVGDNGWIIKRLSEENKNRLCKRRNLTGNNNNNNSTKMNSNDNDTI</sequence>
<dbReference type="AlphaFoldDB" id="A0A376B316"/>
<feature type="region of interest" description="Disordered" evidence="1">
    <location>
        <begin position="378"/>
        <end position="425"/>
    </location>
</feature>
<dbReference type="Proteomes" id="UP000262825">
    <property type="component" value="Unassembled WGS sequence"/>
</dbReference>
<feature type="compositionally biased region" description="Low complexity" evidence="1">
    <location>
        <begin position="793"/>
        <end position="806"/>
    </location>
</feature>
<dbReference type="GO" id="GO:0060963">
    <property type="term" value="P:positive regulation of ribosomal protein gene transcription by RNA polymerase II"/>
    <property type="evidence" value="ECO:0007669"/>
    <property type="project" value="TreeGrafter"/>
</dbReference>
<feature type="region of interest" description="Disordered" evidence="1">
    <location>
        <begin position="1054"/>
        <end position="1077"/>
    </location>
</feature>
<gene>
    <name evidence="3" type="ORF">SCODWIG_00836</name>
</gene>
<reference evidence="4" key="1">
    <citation type="submission" date="2018-06" db="EMBL/GenBank/DDBJ databases">
        <authorList>
            <person name="Guldener U."/>
        </authorList>
    </citation>
    <scope>NUCLEOTIDE SEQUENCE [LARGE SCALE GENOMIC DNA]</scope>
    <source>
        <strain evidence="4">UTAD17</strain>
    </source>
</reference>
<accession>A0A376B316</accession>
<dbReference type="Gene3D" id="1.10.443.20">
    <property type="entry name" value="Centromere DNA-binding protein complex CBF3 subunit, domain 2"/>
    <property type="match status" value="1"/>
</dbReference>
<name>A0A376B316_9ASCO</name>
<feature type="compositionally biased region" description="Low complexity" evidence="1">
    <location>
        <begin position="664"/>
        <end position="676"/>
    </location>
</feature>
<feature type="region of interest" description="Disordered" evidence="1">
    <location>
        <begin position="793"/>
        <end position="883"/>
    </location>
</feature>
<organism evidence="3 4">
    <name type="scientific">Saccharomycodes ludwigii</name>
    <dbReference type="NCBI Taxonomy" id="36035"/>
    <lineage>
        <taxon>Eukaryota</taxon>
        <taxon>Fungi</taxon>
        <taxon>Dikarya</taxon>
        <taxon>Ascomycota</taxon>
        <taxon>Saccharomycotina</taxon>
        <taxon>Saccharomycetes</taxon>
        <taxon>Saccharomycodales</taxon>
        <taxon>Saccharomycodaceae</taxon>
        <taxon>Saccharomycodes</taxon>
    </lineage>
</organism>
<feature type="compositionally biased region" description="Low complexity" evidence="1">
    <location>
        <begin position="1060"/>
        <end position="1077"/>
    </location>
</feature>